<dbReference type="SUPFAM" id="SSF56204">
    <property type="entry name" value="Hect, E3 ligase catalytic domain"/>
    <property type="match status" value="1"/>
</dbReference>
<reference evidence="5 6" key="1">
    <citation type="journal article" date="2011" name="Genome Biol. Evol.">
        <title>Integration of the genetic map and genome assembly of fugu facilitates insights into distinct features of genome evolution in teleosts and mammals.</title>
        <authorList>
            <person name="Kai W."/>
            <person name="Kikuchi K."/>
            <person name="Tohari S."/>
            <person name="Chew A.K."/>
            <person name="Tay A."/>
            <person name="Fujiwara A."/>
            <person name="Hosoya S."/>
            <person name="Suetake H."/>
            <person name="Naruse K."/>
            <person name="Brenner S."/>
            <person name="Suzuki Y."/>
            <person name="Venkatesh B."/>
        </authorList>
    </citation>
    <scope>NUCLEOTIDE SEQUENCE [LARGE SCALE GENOMIC DNA]</scope>
</reference>
<dbReference type="RefSeq" id="XP_029702448.1">
    <property type="nucleotide sequence ID" value="XM_029846588.1"/>
</dbReference>
<dbReference type="GeneTree" id="ENSGT00950000182865"/>
<evidence type="ECO:0000256" key="2">
    <source>
        <dbReference type="ARBA" id="ARBA00022786"/>
    </source>
</evidence>
<feature type="domain" description="HECT" evidence="4">
    <location>
        <begin position="126"/>
        <end position="193"/>
    </location>
</feature>
<dbReference type="Gene3D" id="3.30.2410.10">
    <property type="entry name" value="Hect, E3 ligase catalytic domain"/>
    <property type="match status" value="1"/>
</dbReference>
<proteinExistence type="predicted"/>
<keyword evidence="6" id="KW-1185">Reference proteome</keyword>
<dbReference type="RefSeq" id="XP_029702442.1">
    <property type="nucleotide sequence ID" value="XM_029846582.1"/>
</dbReference>
<feature type="active site" description="Glycyl thioester intermediate" evidence="3">
    <location>
        <position position="161"/>
    </location>
</feature>
<gene>
    <name evidence="5" type="primary">LOC101066171</name>
</gene>
<dbReference type="InterPro" id="IPR000569">
    <property type="entry name" value="HECT_dom"/>
</dbReference>
<keyword evidence="2 3" id="KW-0833">Ubl conjugation pathway</keyword>
<dbReference type="Pfam" id="PF00632">
    <property type="entry name" value="HECT"/>
    <property type="match status" value="1"/>
</dbReference>
<dbReference type="InterPro" id="IPR035983">
    <property type="entry name" value="Hect_E3_ubiquitin_ligase"/>
</dbReference>
<dbReference type="GO" id="GO:0004842">
    <property type="term" value="F:ubiquitin-protein transferase activity"/>
    <property type="evidence" value="ECO:0007669"/>
    <property type="project" value="InterPro"/>
</dbReference>
<dbReference type="OMA" id="TCANTIK"/>
<evidence type="ECO:0000259" key="4">
    <source>
        <dbReference type="PROSITE" id="PS50237"/>
    </source>
</evidence>
<accession>A0A674P0Y5</accession>
<sequence length="193" mass="21516">MRHSTVLQTAGCLRRVTSVEEKKDIVADYVRWYVIDRNSSVIDRFKDGLSALQFLTALQQHPSLLIPVLCHSEKRLTGVDIERLFRPDVSPSGSNRRQKESVTLGYWADYLRDCEEGEAAVSVEDVLMFATGLTSLPPSGLEPLPKIEFLDGSPFPMSNTCSNLLKLPILDSYSVFKAQMDFGIQNSPGFGCL</sequence>
<evidence type="ECO:0000313" key="5">
    <source>
        <dbReference type="Ensembl" id="ENSTRUP00000079296.1"/>
    </source>
</evidence>
<dbReference type="GeneID" id="101066171"/>
<keyword evidence="1" id="KW-0808">Transferase</keyword>
<dbReference type="KEGG" id="tru:101066171"/>
<evidence type="ECO:0000313" key="6">
    <source>
        <dbReference type="Proteomes" id="UP000005226"/>
    </source>
</evidence>
<protein>
    <submittedName>
        <fullName evidence="5">G2/M phase-specific E3 ubiquitin-protein ligase-like</fullName>
    </submittedName>
</protein>
<name>A0A674P0Y5_TAKRU</name>
<dbReference type="Proteomes" id="UP000005226">
    <property type="component" value="Chromosome 1"/>
</dbReference>
<reference evidence="5" key="2">
    <citation type="submission" date="2025-08" db="UniProtKB">
        <authorList>
            <consortium name="Ensembl"/>
        </authorList>
    </citation>
    <scope>IDENTIFICATION</scope>
</reference>
<evidence type="ECO:0000256" key="3">
    <source>
        <dbReference type="PROSITE-ProRule" id="PRU00104"/>
    </source>
</evidence>
<organism evidence="5 6">
    <name type="scientific">Takifugu rubripes</name>
    <name type="common">Japanese pufferfish</name>
    <name type="synonym">Fugu rubripes</name>
    <dbReference type="NCBI Taxonomy" id="31033"/>
    <lineage>
        <taxon>Eukaryota</taxon>
        <taxon>Metazoa</taxon>
        <taxon>Chordata</taxon>
        <taxon>Craniata</taxon>
        <taxon>Vertebrata</taxon>
        <taxon>Euteleostomi</taxon>
        <taxon>Actinopterygii</taxon>
        <taxon>Neopterygii</taxon>
        <taxon>Teleostei</taxon>
        <taxon>Neoteleostei</taxon>
        <taxon>Acanthomorphata</taxon>
        <taxon>Eupercaria</taxon>
        <taxon>Tetraodontiformes</taxon>
        <taxon>Tetradontoidea</taxon>
        <taxon>Tetraodontidae</taxon>
        <taxon>Takifugu</taxon>
    </lineage>
</organism>
<dbReference type="Ensembl" id="ENSTRUT00000066115.1">
    <property type="protein sequence ID" value="ENSTRUP00000079296.1"/>
    <property type="gene ID" value="ENSTRUG00000027075.1"/>
</dbReference>
<dbReference type="PROSITE" id="PS50237">
    <property type="entry name" value="HECT"/>
    <property type="match status" value="1"/>
</dbReference>
<dbReference type="OrthoDB" id="2384350at2759"/>
<evidence type="ECO:0000256" key="1">
    <source>
        <dbReference type="ARBA" id="ARBA00022679"/>
    </source>
</evidence>
<dbReference type="AlphaFoldDB" id="A0A674P0Y5"/>
<reference evidence="5" key="3">
    <citation type="submission" date="2025-09" db="UniProtKB">
        <authorList>
            <consortium name="Ensembl"/>
        </authorList>
    </citation>
    <scope>IDENTIFICATION</scope>
</reference>
<dbReference type="InParanoid" id="A0A674P0Y5"/>